<dbReference type="FunFam" id="3.20.20.80:FF:000115">
    <property type="entry name" value="Beta-galactosidase"/>
    <property type="match status" value="1"/>
</dbReference>
<dbReference type="InterPro" id="IPR001944">
    <property type="entry name" value="Glycoside_Hdrlase_35"/>
</dbReference>
<accession>A0AAV1I2H7</accession>
<dbReference type="InterPro" id="IPR031330">
    <property type="entry name" value="Gly_Hdrlase_35_cat"/>
</dbReference>
<evidence type="ECO:0000256" key="9">
    <source>
        <dbReference type="SAM" id="SignalP"/>
    </source>
</evidence>
<dbReference type="EC" id="3.2.1.23" evidence="3 7"/>
<dbReference type="Gene3D" id="3.20.20.80">
    <property type="entry name" value="Glycosidases"/>
    <property type="match status" value="1"/>
</dbReference>
<feature type="domain" description="Beta-galactosidase galactose-binding" evidence="12">
    <location>
        <begin position="581"/>
        <end position="650"/>
    </location>
</feature>
<evidence type="ECO:0000256" key="8">
    <source>
        <dbReference type="RuleBase" id="RU003679"/>
    </source>
</evidence>
<keyword evidence="14" id="KW-1185">Reference proteome</keyword>
<evidence type="ECO:0000256" key="1">
    <source>
        <dbReference type="ARBA" id="ARBA00001412"/>
    </source>
</evidence>
<evidence type="ECO:0000256" key="7">
    <source>
        <dbReference type="RuleBase" id="RU000675"/>
    </source>
</evidence>
<dbReference type="Pfam" id="PF01301">
    <property type="entry name" value="Glyco_hydro_35"/>
    <property type="match status" value="1"/>
</dbReference>
<evidence type="ECO:0000256" key="3">
    <source>
        <dbReference type="ARBA" id="ARBA00012756"/>
    </source>
</evidence>
<evidence type="ECO:0000313" key="14">
    <source>
        <dbReference type="Proteomes" id="UP001314263"/>
    </source>
</evidence>
<dbReference type="PRINTS" id="PR00742">
    <property type="entry name" value="GLHYDRLASE35"/>
</dbReference>
<feature type="chain" id="PRO_5043762994" description="Beta-galactosidase" evidence="9">
    <location>
        <begin position="20"/>
        <end position="734"/>
    </location>
</feature>
<feature type="domain" description="Glycoside hydrolase 35 catalytic" evidence="10">
    <location>
        <begin position="42"/>
        <end position="358"/>
    </location>
</feature>
<keyword evidence="9" id="KW-0732">Signal</keyword>
<dbReference type="InterPro" id="IPR048912">
    <property type="entry name" value="BetaGal1-like_ABD1"/>
</dbReference>
<comment type="caution">
    <text evidence="13">The sequence shown here is derived from an EMBL/GenBank/DDBJ whole genome shotgun (WGS) entry which is preliminary data.</text>
</comment>
<comment type="catalytic activity">
    <reaction evidence="1 7">
        <text>Hydrolysis of terminal non-reducing beta-D-galactose residues in beta-D-galactosides.</text>
        <dbReference type="EC" id="3.2.1.23"/>
    </reaction>
</comment>
<protein>
    <recommendedName>
        <fullName evidence="3 7">Beta-galactosidase</fullName>
        <ecNumber evidence="3 7">3.2.1.23</ecNumber>
    </recommendedName>
</protein>
<dbReference type="InterPro" id="IPR019801">
    <property type="entry name" value="Glyco_hydro_35_CS"/>
</dbReference>
<proteinExistence type="inferred from homology"/>
<dbReference type="Proteomes" id="UP001314263">
    <property type="component" value="Unassembled WGS sequence"/>
</dbReference>
<dbReference type="EMBL" id="CAUYUE010000005">
    <property type="protein sequence ID" value="CAK0779351.1"/>
    <property type="molecule type" value="Genomic_DNA"/>
</dbReference>
<dbReference type="PANTHER" id="PTHR23421">
    <property type="entry name" value="BETA-GALACTOSIDASE RELATED"/>
    <property type="match status" value="1"/>
</dbReference>
<dbReference type="Pfam" id="PF21317">
    <property type="entry name" value="BetaGal_ABD_1"/>
    <property type="match status" value="1"/>
</dbReference>
<dbReference type="InterPro" id="IPR008979">
    <property type="entry name" value="Galactose-bd-like_sf"/>
</dbReference>
<evidence type="ECO:0000259" key="10">
    <source>
        <dbReference type="Pfam" id="PF01301"/>
    </source>
</evidence>
<feature type="domain" description="Beta-galactosidase 1-like first all-beta" evidence="11">
    <location>
        <begin position="425"/>
        <end position="543"/>
    </location>
</feature>
<comment type="similarity">
    <text evidence="2 8">Belongs to the glycosyl hydrolase 35 family.</text>
</comment>
<evidence type="ECO:0000256" key="5">
    <source>
        <dbReference type="ARBA" id="ARBA00023295"/>
    </source>
</evidence>
<evidence type="ECO:0000256" key="6">
    <source>
        <dbReference type="PIRSR" id="PIRSR006336-1"/>
    </source>
</evidence>
<name>A0AAV1I2H7_9CHLO</name>
<sequence>MWRLVICTVLLAIPGGFVATQISPEASLVKSERKFTIENDRFVKDGKPLQIISGSIHYHRIHPVYWKDRLQRVQAMGLNTIELYTPWNFHERTPGKFTFEGEADVERFLDIAQDLGLNVLLRVGPYICGEWDFGGFPWWLASSKVEGGRTMDLRKNDPRYLGHVKRWFDTLLPRMAPYLYHRGGPILMTQIENEYGFCGFNDKDYLQNLVDITRASLGKEATLFTTDPPNVVTMGGLYGDDVISIVDFGPGTDVNYAFTAQTVMNPLGKSPPMCSEFYTGWLSHWGEVMANTSAQFVLQTLSDILSYKNGTGSVNFYMAHGGSNFGYWAGANMAGQIYQPHITSYDYDCPISEAGGIGQPGIGGDNKFKLIRDLIEKQTGVKPPKLPKTPVVESYGKVSLNESATLLKQLSTLFPGDGIATDYPDIMEEYGQSGGLILYRAVLKGSQLQGSAVLDIGEPVRDYARVLINGEVAGFFERSNPRNLPLPNIFSDLGPNEEVTLDILVEALGRVNFGCVWDFKGLTSPDIKLNGEIIKGWRVYPLQLDDLSPISFAVTRGSAEAASSESSALQLAAPAAEEVGPIFYRGTFTIKGSDHEDGLHGHLPDTFVSVRGWGKGLAWINGHNLGWYWASIGPQEAQYIPGPWLKEGKNELIFLEVEKSPAAATASLTGKADLYGPNYSSGRLAQRPPPYDRSIYMPRKAGELQAQAAGMRPRQAVDLGLRRGYHSGAAASVN</sequence>
<dbReference type="InterPro" id="IPR048913">
    <property type="entry name" value="BetaGal_gal-bd"/>
</dbReference>
<dbReference type="Gene3D" id="2.60.120.260">
    <property type="entry name" value="Galactose-binding domain-like"/>
    <property type="match status" value="2"/>
</dbReference>
<evidence type="ECO:0000259" key="12">
    <source>
        <dbReference type="Pfam" id="PF21467"/>
    </source>
</evidence>
<reference evidence="13 14" key="1">
    <citation type="submission" date="2023-10" db="EMBL/GenBank/DDBJ databases">
        <authorList>
            <person name="Maclean D."/>
            <person name="Macfadyen A."/>
        </authorList>
    </citation>
    <scope>NUCLEOTIDE SEQUENCE [LARGE SCALE GENOMIC DNA]</scope>
</reference>
<dbReference type="AlphaFoldDB" id="A0AAV1I2H7"/>
<organism evidence="13 14">
    <name type="scientific">Coccomyxa viridis</name>
    <dbReference type="NCBI Taxonomy" id="1274662"/>
    <lineage>
        <taxon>Eukaryota</taxon>
        <taxon>Viridiplantae</taxon>
        <taxon>Chlorophyta</taxon>
        <taxon>core chlorophytes</taxon>
        <taxon>Trebouxiophyceae</taxon>
        <taxon>Trebouxiophyceae incertae sedis</taxon>
        <taxon>Coccomyxaceae</taxon>
        <taxon>Coccomyxa</taxon>
    </lineage>
</organism>
<keyword evidence="4 7" id="KW-0378">Hydrolase</keyword>
<evidence type="ECO:0000313" key="13">
    <source>
        <dbReference type="EMBL" id="CAK0779351.1"/>
    </source>
</evidence>
<dbReference type="InterPro" id="IPR017853">
    <property type="entry name" value="GH"/>
</dbReference>
<dbReference type="GO" id="GO:0005975">
    <property type="term" value="P:carbohydrate metabolic process"/>
    <property type="evidence" value="ECO:0007669"/>
    <property type="project" value="InterPro"/>
</dbReference>
<dbReference type="PROSITE" id="PS01182">
    <property type="entry name" value="GLYCOSYL_HYDROL_F35"/>
    <property type="match status" value="1"/>
</dbReference>
<keyword evidence="5 7" id="KW-0326">Glycosidase</keyword>
<gene>
    <name evidence="13" type="ORF">CVIRNUC_004751</name>
</gene>
<evidence type="ECO:0000256" key="4">
    <source>
        <dbReference type="ARBA" id="ARBA00022801"/>
    </source>
</evidence>
<dbReference type="InterPro" id="IPR026283">
    <property type="entry name" value="B-gal_1-like"/>
</dbReference>
<dbReference type="PIRSF" id="PIRSF006336">
    <property type="entry name" value="B-gal"/>
    <property type="match status" value="1"/>
</dbReference>
<feature type="active site" description="Proton donor" evidence="6">
    <location>
        <position position="194"/>
    </location>
</feature>
<feature type="signal peptide" evidence="9">
    <location>
        <begin position="1"/>
        <end position="19"/>
    </location>
</feature>
<dbReference type="GO" id="GO:0004565">
    <property type="term" value="F:beta-galactosidase activity"/>
    <property type="evidence" value="ECO:0007669"/>
    <property type="project" value="UniProtKB-EC"/>
</dbReference>
<dbReference type="SUPFAM" id="SSF49785">
    <property type="entry name" value="Galactose-binding domain-like"/>
    <property type="match status" value="1"/>
</dbReference>
<evidence type="ECO:0000256" key="2">
    <source>
        <dbReference type="ARBA" id="ARBA00009809"/>
    </source>
</evidence>
<dbReference type="Pfam" id="PF21467">
    <property type="entry name" value="BetaGal_gal-bd"/>
    <property type="match status" value="1"/>
</dbReference>
<dbReference type="SUPFAM" id="SSF51445">
    <property type="entry name" value="(Trans)glycosidases"/>
    <property type="match status" value="1"/>
</dbReference>
<evidence type="ECO:0000259" key="11">
    <source>
        <dbReference type="Pfam" id="PF21317"/>
    </source>
</evidence>
<feature type="active site" description="Nucleophile" evidence="6">
    <location>
        <position position="276"/>
    </location>
</feature>